<evidence type="ECO:0000313" key="12">
    <source>
        <dbReference type="Proteomes" id="UP001412067"/>
    </source>
</evidence>
<feature type="region of interest" description="Disordered" evidence="8">
    <location>
        <begin position="520"/>
        <end position="539"/>
    </location>
</feature>
<organism evidence="11 12">
    <name type="scientific">Platanthera guangdongensis</name>
    <dbReference type="NCBI Taxonomy" id="2320717"/>
    <lineage>
        <taxon>Eukaryota</taxon>
        <taxon>Viridiplantae</taxon>
        <taxon>Streptophyta</taxon>
        <taxon>Embryophyta</taxon>
        <taxon>Tracheophyta</taxon>
        <taxon>Spermatophyta</taxon>
        <taxon>Magnoliopsida</taxon>
        <taxon>Liliopsida</taxon>
        <taxon>Asparagales</taxon>
        <taxon>Orchidaceae</taxon>
        <taxon>Orchidoideae</taxon>
        <taxon>Orchideae</taxon>
        <taxon>Orchidinae</taxon>
        <taxon>Platanthera</taxon>
    </lineage>
</organism>
<keyword evidence="5 6" id="KW-0694">RNA-binding</keyword>
<protein>
    <recommendedName>
        <fullName evidence="7">Polyadenylate-binding protein</fullName>
        <shortName evidence="7">PABP</shortName>
    </recommendedName>
</protein>
<evidence type="ECO:0000256" key="1">
    <source>
        <dbReference type="ARBA" id="ARBA00004496"/>
    </source>
</evidence>
<dbReference type="InterPro" id="IPR012677">
    <property type="entry name" value="Nucleotide-bd_a/b_plait_sf"/>
</dbReference>
<dbReference type="Gene3D" id="1.10.1900.10">
    <property type="entry name" value="c-terminal domain of poly(a) binding protein"/>
    <property type="match status" value="1"/>
</dbReference>
<feature type="domain" description="RRM" evidence="9">
    <location>
        <begin position="117"/>
        <end position="188"/>
    </location>
</feature>
<keyword evidence="4" id="KW-0677">Repeat</keyword>
<feature type="domain" description="RRM" evidence="9">
    <location>
        <begin position="207"/>
        <end position="284"/>
    </location>
</feature>
<comment type="subcellular location">
    <subcellularLocation>
        <location evidence="1 7">Cytoplasm</location>
    </subcellularLocation>
</comment>
<keyword evidence="3 7" id="KW-0963">Cytoplasm</keyword>
<dbReference type="InterPro" id="IPR003954">
    <property type="entry name" value="RRM_euk-type"/>
</dbReference>
<evidence type="ECO:0000256" key="8">
    <source>
        <dbReference type="SAM" id="MobiDB-lite"/>
    </source>
</evidence>
<evidence type="ECO:0000256" key="2">
    <source>
        <dbReference type="ARBA" id="ARBA00008557"/>
    </source>
</evidence>
<dbReference type="PANTHER" id="PTHR24012">
    <property type="entry name" value="RNA BINDING PROTEIN"/>
    <property type="match status" value="1"/>
</dbReference>
<dbReference type="SMART" id="SM00517">
    <property type="entry name" value="PolyA"/>
    <property type="match status" value="1"/>
</dbReference>
<dbReference type="Pfam" id="PF00658">
    <property type="entry name" value="MLLE"/>
    <property type="match status" value="1"/>
</dbReference>
<comment type="similarity">
    <text evidence="2 7">Belongs to the polyadenylate-binding protein type-1 family.</text>
</comment>
<dbReference type="InterPro" id="IPR035979">
    <property type="entry name" value="RBD_domain_sf"/>
</dbReference>
<sequence length="730" mass="80738">MAVPAEMAVAAGIAGMATDTAPATAPAVPALYVGDLHRDITDAGLFELFSSIGAVTSVRVCRDALTMGSLGYGYVNYISAEDAQTAIEKLNHIILFGKPIRIMWSSRDPNSRNSGIGNVFVKNLGGSVDSVKLQEMFEKFGNILSSKVVTHDGKSKGYGFVQFDSQDSANSAIESLNDTIVDGKRIFVGNFIKKSERFIPNAEVKYTNLYMKNLDQDITEDLIELKFSEFGKISNVMIAKDGEGKSKGFGFVNFENPDSAKKAMEAMNGLQLGSKTLYVARAQKKEERQQILRRIFEEKRREQIRKNMASNLYVKNIDDSVDENALREQFRRFGSITSAKIMHDAKGISKGFGFVCYTSPEEALQAVNILHGFMFHGKPLYVAIAQRKEERQAQLQLKFSQRMSGLASVAAPTVISTGYPPLYYSPPTPFLPTVPARPGLMYQPFGLRQGWRPTGFVPPPRTTFQPIPFPVIPNTPRQQRQTRGRMNEHLMPQSGHPWLYRPHGNYLKDSNGQQARYLQNGRHGDMSNVPPPALSASSNPQETEMLSSMLAAAPLQQQKQMLGERLFPLIQKLKEDMAAKITGMLLEMDNSELLLLLESPESLTAKVEEAVQVLKLSKTTTKAGGQESLHPNNFLSAETKKGEVVEGLRLGSWAGISDLEAGNQKSFSLRIGEGQSSGLWRGIARQSPLFSPSKKDHLGCVRRFSVTGIEIFIISVRLQDGIRRQKLAGM</sequence>
<dbReference type="EMBL" id="JBBWWR010000007">
    <property type="protein sequence ID" value="KAK8963962.1"/>
    <property type="molecule type" value="Genomic_DNA"/>
</dbReference>
<dbReference type="PROSITE" id="PS51309">
    <property type="entry name" value="PABC"/>
    <property type="match status" value="1"/>
</dbReference>
<comment type="caution">
    <text evidence="11">The sequence shown here is derived from an EMBL/GenBank/DDBJ whole genome shotgun (WGS) entry which is preliminary data.</text>
</comment>
<evidence type="ECO:0000256" key="7">
    <source>
        <dbReference type="RuleBase" id="RU362004"/>
    </source>
</evidence>
<keyword evidence="12" id="KW-1185">Reference proteome</keyword>
<feature type="domain" description="RRM" evidence="9">
    <location>
        <begin position="310"/>
        <end position="387"/>
    </location>
</feature>
<dbReference type="CDD" id="cd12381">
    <property type="entry name" value="RRM4_I_PABPs"/>
    <property type="match status" value="1"/>
</dbReference>
<gene>
    <name evidence="11" type="ORF">KSP40_PGU011590</name>
</gene>
<dbReference type="SMART" id="SM00360">
    <property type="entry name" value="RRM"/>
    <property type="match status" value="4"/>
</dbReference>
<evidence type="ECO:0000259" key="9">
    <source>
        <dbReference type="PROSITE" id="PS50102"/>
    </source>
</evidence>
<evidence type="ECO:0000256" key="6">
    <source>
        <dbReference type="PROSITE-ProRule" id="PRU00176"/>
    </source>
</evidence>
<dbReference type="Gene3D" id="3.30.70.330">
    <property type="match status" value="4"/>
</dbReference>
<dbReference type="CDD" id="cd12380">
    <property type="entry name" value="RRM3_I_PABPs"/>
    <property type="match status" value="1"/>
</dbReference>
<dbReference type="Proteomes" id="UP001412067">
    <property type="component" value="Unassembled WGS sequence"/>
</dbReference>
<dbReference type="InterPro" id="IPR002004">
    <property type="entry name" value="PABP_HYD_C"/>
</dbReference>
<comment type="function">
    <text evidence="7">Binds the poly(A) tail of mRNA.</text>
</comment>
<evidence type="ECO:0000256" key="5">
    <source>
        <dbReference type="ARBA" id="ARBA00022884"/>
    </source>
</evidence>
<dbReference type="InterPro" id="IPR036053">
    <property type="entry name" value="PABP-dom"/>
</dbReference>
<name>A0ABR2MII9_9ASPA</name>
<dbReference type="SUPFAM" id="SSF54928">
    <property type="entry name" value="RNA-binding domain, RBD"/>
    <property type="match status" value="3"/>
</dbReference>
<feature type="domain" description="RRM" evidence="9">
    <location>
        <begin position="29"/>
        <end position="107"/>
    </location>
</feature>
<dbReference type="PROSITE" id="PS50102">
    <property type="entry name" value="RRM"/>
    <property type="match status" value="4"/>
</dbReference>
<evidence type="ECO:0000313" key="11">
    <source>
        <dbReference type="EMBL" id="KAK8963962.1"/>
    </source>
</evidence>
<feature type="domain" description="PABC" evidence="10">
    <location>
        <begin position="542"/>
        <end position="619"/>
    </location>
</feature>
<dbReference type="SMART" id="SM00361">
    <property type="entry name" value="RRM_1"/>
    <property type="match status" value="4"/>
</dbReference>
<dbReference type="InterPro" id="IPR000504">
    <property type="entry name" value="RRM_dom"/>
</dbReference>
<evidence type="ECO:0000259" key="10">
    <source>
        <dbReference type="PROSITE" id="PS51309"/>
    </source>
</evidence>
<evidence type="ECO:0000256" key="3">
    <source>
        <dbReference type="ARBA" id="ARBA00022490"/>
    </source>
</evidence>
<dbReference type="SUPFAM" id="SSF63570">
    <property type="entry name" value="PABC (PABP) domain"/>
    <property type="match status" value="1"/>
</dbReference>
<dbReference type="Pfam" id="PF00076">
    <property type="entry name" value="RRM_1"/>
    <property type="match status" value="4"/>
</dbReference>
<proteinExistence type="inferred from homology"/>
<reference evidence="11 12" key="1">
    <citation type="journal article" date="2022" name="Nat. Plants">
        <title>Genomes of leafy and leafless Platanthera orchids illuminate the evolution of mycoheterotrophy.</title>
        <authorList>
            <person name="Li M.H."/>
            <person name="Liu K.W."/>
            <person name="Li Z."/>
            <person name="Lu H.C."/>
            <person name="Ye Q.L."/>
            <person name="Zhang D."/>
            <person name="Wang J.Y."/>
            <person name="Li Y.F."/>
            <person name="Zhong Z.M."/>
            <person name="Liu X."/>
            <person name="Yu X."/>
            <person name="Liu D.K."/>
            <person name="Tu X.D."/>
            <person name="Liu B."/>
            <person name="Hao Y."/>
            <person name="Liao X.Y."/>
            <person name="Jiang Y.T."/>
            <person name="Sun W.H."/>
            <person name="Chen J."/>
            <person name="Chen Y.Q."/>
            <person name="Ai Y."/>
            <person name="Zhai J.W."/>
            <person name="Wu S.S."/>
            <person name="Zhou Z."/>
            <person name="Hsiao Y.Y."/>
            <person name="Wu W.L."/>
            <person name="Chen Y.Y."/>
            <person name="Lin Y.F."/>
            <person name="Hsu J.L."/>
            <person name="Li C.Y."/>
            <person name="Wang Z.W."/>
            <person name="Zhao X."/>
            <person name="Zhong W.Y."/>
            <person name="Ma X.K."/>
            <person name="Ma L."/>
            <person name="Huang J."/>
            <person name="Chen G.Z."/>
            <person name="Huang M.Z."/>
            <person name="Huang L."/>
            <person name="Peng D.H."/>
            <person name="Luo Y.B."/>
            <person name="Zou S.Q."/>
            <person name="Chen S.P."/>
            <person name="Lan S."/>
            <person name="Tsai W.C."/>
            <person name="Van de Peer Y."/>
            <person name="Liu Z.J."/>
        </authorList>
    </citation>
    <scope>NUCLEOTIDE SEQUENCE [LARGE SCALE GENOMIC DNA]</scope>
    <source>
        <strain evidence="11">Lor288</strain>
    </source>
</reference>
<evidence type="ECO:0000256" key="4">
    <source>
        <dbReference type="ARBA" id="ARBA00022737"/>
    </source>
</evidence>
<accession>A0ABR2MII9</accession>
<dbReference type="NCBIfam" id="TIGR01628">
    <property type="entry name" value="PABP-1234"/>
    <property type="match status" value="1"/>
</dbReference>
<dbReference type="InterPro" id="IPR006515">
    <property type="entry name" value="PABP_1234"/>
</dbReference>